<dbReference type="InterPro" id="IPR002218">
    <property type="entry name" value="MnmG-rel"/>
</dbReference>
<evidence type="ECO:0000256" key="3">
    <source>
        <dbReference type="ARBA" id="ARBA00022630"/>
    </source>
</evidence>
<dbReference type="PANTHER" id="PTHR11806:SF0">
    <property type="entry name" value="PROTEIN MTO1 HOMOLOG, MITOCHONDRIAL"/>
    <property type="match status" value="1"/>
</dbReference>
<evidence type="ECO:0000256" key="2">
    <source>
        <dbReference type="ARBA" id="ARBA00007653"/>
    </source>
</evidence>
<gene>
    <name evidence="6" type="ORF">BSL78_12243</name>
</gene>
<dbReference type="AlphaFoldDB" id="A0A2G8KSA8"/>
<accession>A0A2G8KSA8</accession>
<reference evidence="6 7" key="1">
    <citation type="journal article" date="2017" name="PLoS Biol.">
        <title>The sea cucumber genome provides insights into morphological evolution and visceral regeneration.</title>
        <authorList>
            <person name="Zhang X."/>
            <person name="Sun L."/>
            <person name="Yuan J."/>
            <person name="Sun Y."/>
            <person name="Gao Y."/>
            <person name="Zhang L."/>
            <person name="Li S."/>
            <person name="Dai H."/>
            <person name="Hamel J.F."/>
            <person name="Liu C."/>
            <person name="Yu Y."/>
            <person name="Liu S."/>
            <person name="Lin W."/>
            <person name="Guo K."/>
            <person name="Jin S."/>
            <person name="Xu P."/>
            <person name="Storey K.B."/>
            <person name="Huan P."/>
            <person name="Zhang T."/>
            <person name="Zhou Y."/>
            <person name="Zhang J."/>
            <person name="Lin C."/>
            <person name="Li X."/>
            <person name="Xing L."/>
            <person name="Huo D."/>
            <person name="Sun M."/>
            <person name="Wang L."/>
            <person name="Mercier A."/>
            <person name="Li F."/>
            <person name="Yang H."/>
            <person name="Xiang J."/>
        </authorList>
    </citation>
    <scope>NUCLEOTIDE SEQUENCE [LARGE SCALE GENOMIC DNA]</scope>
    <source>
        <strain evidence="6">Shaxun</strain>
        <tissue evidence="6">Muscle</tissue>
    </source>
</reference>
<dbReference type="OrthoDB" id="3329at2759"/>
<dbReference type="InterPro" id="IPR036188">
    <property type="entry name" value="FAD/NAD-bd_sf"/>
</dbReference>
<dbReference type="InterPro" id="IPR020595">
    <property type="entry name" value="MnmG-rel_CS"/>
</dbReference>
<keyword evidence="3" id="KW-0285">Flavoprotein</keyword>
<dbReference type="PROSITE" id="PS01281">
    <property type="entry name" value="GIDA_2"/>
    <property type="match status" value="1"/>
</dbReference>
<dbReference type="Gene3D" id="3.50.50.60">
    <property type="entry name" value="FAD/NAD(P)-binding domain"/>
    <property type="match status" value="2"/>
</dbReference>
<keyword evidence="7" id="KW-1185">Reference proteome</keyword>
<dbReference type="InterPro" id="IPR004416">
    <property type="entry name" value="MnmG"/>
</dbReference>
<dbReference type="PANTHER" id="PTHR11806">
    <property type="entry name" value="GLUCOSE INHIBITED DIVISION PROTEIN A"/>
    <property type="match status" value="1"/>
</dbReference>
<dbReference type="FunFam" id="3.50.50.60:FF:000002">
    <property type="entry name" value="tRNA uridine 5-carboxymethylaminomethyl modification enzyme MnmG"/>
    <property type="match status" value="1"/>
</dbReference>
<dbReference type="GO" id="GO:0050660">
    <property type="term" value="F:flavin adenine dinucleotide binding"/>
    <property type="evidence" value="ECO:0007669"/>
    <property type="project" value="InterPro"/>
</dbReference>
<dbReference type="Proteomes" id="UP000230750">
    <property type="component" value="Unassembled WGS sequence"/>
</dbReference>
<evidence type="ECO:0000256" key="1">
    <source>
        <dbReference type="ARBA" id="ARBA00001974"/>
    </source>
</evidence>
<dbReference type="NCBIfam" id="TIGR00136">
    <property type="entry name" value="mnmG_gidA"/>
    <property type="match status" value="1"/>
</dbReference>
<dbReference type="SUPFAM" id="SSF51905">
    <property type="entry name" value="FAD/NAD(P)-binding domain"/>
    <property type="match status" value="1"/>
</dbReference>
<dbReference type="PROSITE" id="PS01280">
    <property type="entry name" value="GIDA_1"/>
    <property type="match status" value="1"/>
</dbReference>
<evidence type="ECO:0000313" key="7">
    <source>
        <dbReference type="Proteomes" id="UP000230750"/>
    </source>
</evidence>
<name>A0A2G8KSA8_STIJA</name>
<dbReference type="InterPro" id="IPR040131">
    <property type="entry name" value="MnmG_N"/>
</dbReference>
<sequence>MAARLGLPAHLSLLRGKLTGKTPNLRYLSGNASEVDSNFYDVIVVGGGHAGCEAAAASARLGRKTLLLTHKIETIVGSMKFITSCREMSCNPSFGGIGKGHLVREVDALDGVCGRICDKSGIHFKVLNKKKGPAVWGLRAQIDRDLYRRYMQQEILNTECLTVEASPVDDLILDDVTPEHGDDMVCKKICAGVVLENGRCVKASSVVITTGTFLRGCIHLGLDIRPAGRLGDAPAMGLAKTLEEAGFTVGRLKTGTPPRIDGTTINYKQLESHFGDDTPVPFSFMNKKVSIKPEEQVSCHLTNSSTKVGEIILQNKHLNHHIREEVTGPRYCPSIESKVMRFGNRPHQIWLEPEGLNTNIVYMQGFSITLPPELQEECIHNVRGLEEATMTRPGYGVEYDFMDPRQIKPSLETKRIKGLFFAGQINGTTGYEEAAAQGIIAGINAGLMAHGEPPFIVNRTEGYIGVLIDDLTTQGTTEPYRMFTSRTEFRISLRPDNADLRLTEKGYKAGCVTEERYKKTKDMEYKLSENIELLKAYKMSRAQWSNILRECKAEISLAKTGSKLSAFDVLQSSYFQVSCLSEVPGNPFQGIVSDDVLAGRIKIEGGDGR</sequence>
<comment type="similarity">
    <text evidence="2">Belongs to the MnmG family.</text>
</comment>
<dbReference type="STRING" id="307972.A0A2G8KSA8"/>
<proteinExistence type="inferred from homology"/>
<evidence type="ECO:0000313" key="6">
    <source>
        <dbReference type="EMBL" id="PIK50862.1"/>
    </source>
</evidence>
<protein>
    <recommendedName>
        <fullName evidence="5">MnmG N-terminal domain-containing protein</fullName>
    </recommendedName>
</protein>
<dbReference type="GO" id="GO:0030488">
    <property type="term" value="P:tRNA methylation"/>
    <property type="evidence" value="ECO:0007669"/>
    <property type="project" value="TreeGrafter"/>
</dbReference>
<comment type="cofactor">
    <cofactor evidence="1">
        <name>FAD</name>
        <dbReference type="ChEBI" id="CHEBI:57692"/>
    </cofactor>
</comment>
<dbReference type="GO" id="GO:0005829">
    <property type="term" value="C:cytosol"/>
    <property type="evidence" value="ECO:0007669"/>
    <property type="project" value="TreeGrafter"/>
</dbReference>
<dbReference type="GO" id="GO:0002098">
    <property type="term" value="P:tRNA wobble uridine modification"/>
    <property type="evidence" value="ECO:0007669"/>
    <property type="project" value="InterPro"/>
</dbReference>
<keyword evidence="4" id="KW-0274">FAD</keyword>
<dbReference type="Pfam" id="PF01134">
    <property type="entry name" value="GIDA"/>
    <property type="match status" value="1"/>
</dbReference>
<organism evidence="6 7">
    <name type="scientific">Stichopus japonicus</name>
    <name type="common">Sea cucumber</name>
    <dbReference type="NCBI Taxonomy" id="307972"/>
    <lineage>
        <taxon>Eukaryota</taxon>
        <taxon>Metazoa</taxon>
        <taxon>Echinodermata</taxon>
        <taxon>Eleutherozoa</taxon>
        <taxon>Echinozoa</taxon>
        <taxon>Holothuroidea</taxon>
        <taxon>Aspidochirotacea</taxon>
        <taxon>Aspidochirotida</taxon>
        <taxon>Stichopodidae</taxon>
        <taxon>Apostichopus</taxon>
    </lineage>
</organism>
<evidence type="ECO:0000256" key="4">
    <source>
        <dbReference type="ARBA" id="ARBA00022827"/>
    </source>
</evidence>
<comment type="caution">
    <text evidence="6">The sequence shown here is derived from an EMBL/GenBank/DDBJ whole genome shotgun (WGS) entry which is preliminary data.</text>
</comment>
<feature type="domain" description="MnmG N-terminal" evidence="5">
    <location>
        <begin position="41"/>
        <end position="452"/>
    </location>
</feature>
<dbReference type="FunFam" id="3.50.50.60:FF:000082">
    <property type="entry name" value="protein MTO1 homolog, mitochondrial isoform X1"/>
    <property type="match status" value="1"/>
</dbReference>
<dbReference type="EMBL" id="MRZV01000401">
    <property type="protein sequence ID" value="PIK50862.1"/>
    <property type="molecule type" value="Genomic_DNA"/>
</dbReference>
<evidence type="ECO:0000259" key="5">
    <source>
        <dbReference type="Pfam" id="PF01134"/>
    </source>
</evidence>